<dbReference type="SMART" id="SM00865">
    <property type="entry name" value="Tubulin_C"/>
    <property type="match status" value="1"/>
</dbReference>
<name>A0AAN9Y6K1_9HEMI</name>
<keyword evidence="6 15" id="KW-0493">Microtubule</keyword>
<evidence type="ECO:0000256" key="11">
    <source>
        <dbReference type="ARBA" id="ARBA00023134"/>
    </source>
</evidence>
<dbReference type="AlphaFoldDB" id="A0AAN9Y6K1"/>
<evidence type="ECO:0000256" key="3">
    <source>
        <dbReference type="ARBA" id="ARBA00009636"/>
    </source>
</evidence>
<feature type="compositionally biased region" description="Low complexity" evidence="16">
    <location>
        <begin position="454"/>
        <end position="471"/>
    </location>
</feature>
<dbReference type="SUPFAM" id="SSF52490">
    <property type="entry name" value="Tubulin nucleotide-binding domain-like"/>
    <property type="match status" value="1"/>
</dbReference>
<comment type="function">
    <text evidence="13 15">Tubulin is the major constituent of microtubules, a cylinder consisting of laterally associated linear protofilaments composed of alpha- and beta-tubulin heterodimers. Microtubules grow by the addition of GTP-tubulin dimers to the microtubule end, where a stabilizing cap forms. Below the cap, tubulin dimers are in GDP-bound state, owing to GTPase activity of alpha-tubulin.</text>
</comment>
<dbReference type="FunFam" id="3.40.50.1440:FF:000007">
    <property type="entry name" value="Tubulin alpha chain"/>
    <property type="match status" value="1"/>
</dbReference>
<dbReference type="EMBL" id="JBBCAQ010000010">
    <property type="protein sequence ID" value="KAK7601788.1"/>
    <property type="molecule type" value="Genomic_DNA"/>
</dbReference>
<evidence type="ECO:0000256" key="2">
    <source>
        <dbReference type="ARBA" id="ARBA00004245"/>
    </source>
</evidence>
<keyword evidence="10" id="KW-0460">Magnesium</keyword>
<dbReference type="CDD" id="cd02186">
    <property type="entry name" value="alpha_tubulin"/>
    <property type="match status" value="1"/>
</dbReference>
<dbReference type="PRINTS" id="PR01161">
    <property type="entry name" value="TUBULIN"/>
</dbReference>
<keyword evidence="5" id="KW-0963">Cytoplasm</keyword>
<proteinExistence type="inferred from homology"/>
<dbReference type="InterPro" id="IPR037103">
    <property type="entry name" value="Tubulin/FtsZ-like_C"/>
</dbReference>
<evidence type="ECO:0000256" key="12">
    <source>
        <dbReference type="ARBA" id="ARBA00023212"/>
    </source>
</evidence>
<comment type="subcellular location">
    <subcellularLocation>
        <location evidence="2">Cytoplasm</location>
        <location evidence="2">Cytoskeleton</location>
    </subcellularLocation>
</comment>
<dbReference type="Proteomes" id="UP001367676">
    <property type="component" value="Unassembled WGS sequence"/>
</dbReference>
<evidence type="ECO:0000256" key="15">
    <source>
        <dbReference type="RuleBase" id="RU000352"/>
    </source>
</evidence>
<accession>A0AAN9Y6K1</accession>
<dbReference type="Gene3D" id="3.40.50.1440">
    <property type="entry name" value="Tubulin/FtsZ, GTPase domain"/>
    <property type="match status" value="1"/>
</dbReference>
<evidence type="ECO:0000313" key="20">
    <source>
        <dbReference type="Proteomes" id="UP001367676"/>
    </source>
</evidence>
<sequence length="471" mass="52961">MASREVISIHIGQCGVQLGNACWELYGVEHGIMPNGEIVDNVELCSAEDSFSAFYQEARTNKYVPRAVFVDFEPTVIEEVRRNQYGTLFRPDALINGKEDAANIYSRGYYTVGKEMEGMVMDQIRKEANLCHNTGGFFIFHSMGGGTGSGFTSLLLHNLAEEYPKKNKLEFVIYPCPRLSTGVVEPYNAVLMAHNTMDTTDCAFLMDNEALYEICQRHLDMEKPTYVHLNRIFSQVTSSLTAPMRFDGSINVELSEFQTNLVPYPRIHYPLIAYAPFNSLAKAAHKKETISTLTDSVFRREYQLLKCDPSRGKYMACCMLYRGLVPINDVTASIRLMRTQKLKFVDWCPTGFKVGINYQPPAVVPGSGIATGEVSLCAVTNSTSIAEVWSRINYKFDLMYSKRAFAHWFLSEGMDEQEFIDAREDMASLEKDYEECGRETTDESGEKGAEELSTEMSTEMSTPSATSITTN</sequence>
<dbReference type="InterPro" id="IPR003008">
    <property type="entry name" value="Tubulin_FtsZ_GTPase"/>
</dbReference>
<dbReference type="GO" id="GO:0005200">
    <property type="term" value="F:structural constituent of cytoskeleton"/>
    <property type="evidence" value="ECO:0007669"/>
    <property type="project" value="InterPro"/>
</dbReference>
<dbReference type="Pfam" id="PF00091">
    <property type="entry name" value="Tubulin"/>
    <property type="match status" value="1"/>
</dbReference>
<dbReference type="GO" id="GO:0046872">
    <property type="term" value="F:metal ion binding"/>
    <property type="evidence" value="ECO:0007669"/>
    <property type="project" value="UniProtKB-KW"/>
</dbReference>
<gene>
    <name evidence="19" type="ORF">V9T40_009229</name>
</gene>
<keyword evidence="7" id="KW-0479">Metal-binding</keyword>
<evidence type="ECO:0000256" key="6">
    <source>
        <dbReference type="ARBA" id="ARBA00022701"/>
    </source>
</evidence>
<reference evidence="19 20" key="1">
    <citation type="submission" date="2024-03" db="EMBL/GenBank/DDBJ databases">
        <title>Adaptation during the transition from Ophiocordyceps entomopathogen to insect associate is accompanied by gene loss and intensified selection.</title>
        <authorList>
            <person name="Ward C.M."/>
            <person name="Onetto C.A."/>
            <person name="Borneman A.R."/>
        </authorList>
    </citation>
    <scope>NUCLEOTIDE SEQUENCE [LARGE SCALE GENOMIC DNA]</scope>
    <source>
        <strain evidence="19">AWRI1</strain>
        <tissue evidence="19">Single Adult Female</tissue>
    </source>
</reference>
<comment type="catalytic activity">
    <reaction evidence="14">
        <text>GTP + H2O = GDP + phosphate + H(+)</text>
        <dbReference type="Rhea" id="RHEA:19669"/>
        <dbReference type="ChEBI" id="CHEBI:15377"/>
        <dbReference type="ChEBI" id="CHEBI:15378"/>
        <dbReference type="ChEBI" id="CHEBI:37565"/>
        <dbReference type="ChEBI" id="CHEBI:43474"/>
        <dbReference type="ChEBI" id="CHEBI:58189"/>
    </reaction>
    <physiologicalReaction direction="left-to-right" evidence="14">
        <dbReference type="Rhea" id="RHEA:19670"/>
    </physiologicalReaction>
</comment>
<keyword evidence="8 15" id="KW-0547">Nucleotide-binding</keyword>
<evidence type="ECO:0000256" key="5">
    <source>
        <dbReference type="ARBA" id="ARBA00022490"/>
    </source>
</evidence>
<evidence type="ECO:0000256" key="16">
    <source>
        <dbReference type="SAM" id="MobiDB-lite"/>
    </source>
</evidence>
<dbReference type="GO" id="GO:0007017">
    <property type="term" value="P:microtubule-based process"/>
    <property type="evidence" value="ECO:0007669"/>
    <property type="project" value="InterPro"/>
</dbReference>
<evidence type="ECO:0000256" key="10">
    <source>
        <dbReference type="ARBA" id="ARBA00022842"/>
    </source>
</evidence>
<dbReference type="Gene3D" id="1.10.287.600">
    <property type="entry name" value="Helix hairpin bin"/>
    <property type="match status" value="1"/>
</dbReference>
<evidence type="ECO:0000256" key="13">
    <source>
        <dbReference type="ARBA" id="ARBA00034296"/>
    </source>
</evidence>
<dbReference type="SMART" id="SM00864">
    <property type="entry name" value="Tubulin"/>
    <property type="match status" value="1"/>
</dbReference>
<organism evidence="19 20">
    <name type="scientific">Parthenolecanium corni</name>
    <dbReference type="NCBI Taxonomy" id="536013"/>
    <lineage>
        <taxon>Eukaryota</taxon>
        <taxon>Metazoa</taxon>
        <taxon>Ecdysozoa</taxon>
        <taxon>Arthropoda</taxon>
        <taxon>Hexapoda</taxon>
        <taxon>Insecta</taxon>
        <taxon>Pterygota</taxon>
        <taxon>Neoptera</taxon>
        <taxon>Paraneoptera</taxon>
        <taxon>Hemiptera</taxon>
        <taxon>Sternorrhyncha</taxon>
        <taxon>Coccoidea</taxon>
        <taxon>Coccidae</taxon>
        <taxon>Parthenolecanium</taxon>
    </lineage>
</organism>
<dbReference type="GO" id="GO:0005525">
    <property type="term" value="F:GTP binding"/>
    <property type="evidence" value="ECO:0007669"/>
    <property type="project" value="UniProtKB-UniRule"/>
</dbReference>
<comment type="caution">
    <text evidence="19">The sequence shown here is derived from an EMBL/GenBank/DDBJ whole genome shotgun (WGS) entry which is preliminary data.</text>
</comment>
<feature type="domain" description="Tubulin/FtsZ GTPase" evidence="17">
    <location>
        <begin position="51"/>
        <end position="248"/>
    </location>
</feature>
<comment type="cofactor">
    <cofactor evidence="1">
        <name>Mg(2+)</name>
        <dbReference type="ChEBI" id="CHEBI:18420"/>
    </cofactor>
</comment>
<evidence type="ECO:0000256" key="4">
    <source>
        <dbReference type="ARBA" id="ARBA00011747"/>
    </source>
</evidence>
<keyword evidence="20" id="KW-1185">Reference proteome</keyword>
<dbReference type="Gene3D" id="3.30.1330.20">
    <property type="entry name" value="Tubulin/FtsZ, C-terminal domain"/>
    <property type="match status" value="1"/>
</dbReference>
<feature type="region of interest" description="Disordered" evidence="16">
    <location>
        <begin position="431"/>
        <end position="471"/>
    </location>
</feature>
<dbReference type="InterPro" id="IPR000217">
    <property type="entry name" value="Tubulin"/>
</dbReference>
<feature type="compositionally biased region" description="Basic and acidic residues" evidence="16">
    <location>
        <begin position="431"/>
        <end position="450"/>
    </location>
</feature>
<dbReference type="InterPro" id="IPR023123">
    <property type="entry name" value="Tubulin_C"/>
</dbReference>
<evidence type="ECO:0000256" key="8">
    <source>
        <dbReference type="ARBA" id="ARBA00022741"/>
    </source>
</evidence>
<evidence type="ECO:0000256" key="1">
    <source>
        <dbReference type="ARBA" id="ARBA00001946"/>
    </source>
</evidence>
<dbReference type="GO" id="GO:0005874">
    <property type="term" value="C:microtubule"/>
    <property type="evidence" value="ECO:0007669"/>
    <property type="project" value="UniProtKB-KW"/>
</dbReference>
<dbReference type="SUPFAM" id="SSF55307">
    <property type="entry name" value="Tubulin C-terminal domain-like"/>
    <property type="match status" value="1"/>
</dbReference>
<keyword evidence="9" id="KW-0378">Hydrolase</keyword>
<feature type="domain" description="Tubulin/FtsZ 2-layer sandwich" evidence="18">
    <location>
        <begin position="250"/>
        <end position="394"/>
    </location>
</feature>
<keyword evidence="12" id="KW-0206">Cytoskeleton</keyword>
<comment type="similarity">
    <text evidence="3 15">Belongs to the tubulin family.</text>
</comment>
<evidence type="ECO:0000259" key="18">
    <source>
        <dbReference type="SMART" id="SM00865"/>
    </source>
</evidence>
<dbReference type="Pfam" id="PF03953">
    <property type="entry name" value="Tubulin_C"/>
    <property type="match status" value="1"/>
</dbReference>
<dbReference type="GO" id="GO:0016787">
    <property type="term" value="F:hydrolase activity"/>
    <property type="evidence" value="ECO:0007669"/>
    <property type="project" value="UniProtKB-KW"/>
</dbReference>
<dbReference type="InterPro" id="IPR036525">
    <property type="entry name" value="Tubulin/FtsZ_GTPase_sf"/>
</dbReference>
<dbReference type="PRINTS" id="PR01162">
    <property type="entry name" value="ALPHATUBULIN"/>
</dbReference>
<dbReference type="FunFam" id="1.10.287.600:FF:000001">
    <property type="entry name" value="Tubulin alpha chain"/>
    <property type="match status" value="1"/>
</dbReference>
<dbReference type="InterPro" id="IPR002452">
    <property type="entry name" value="Alpha_tubulin"/>
</dbReference>
<dbReference type="InterPro" id="IPR008280">
    <property type="entry name" value="Tub_FtsZ_C"/>
</dbReference>
<dbReference type="InterPro" id="IPR018316">
    <property type="entry name" value="Tubulin/FtsZ_2-layer-sand-dom"/>
</dbReference>
<evidence type="ECO:0000256" key="9">
    <source>
        <dbReference type="ARBA" id="ARBA00022801"/>
    </source>
</evidence>
<dbReference type="PANTHER" id="PTHR11588">
    <property type="entry name" value="TUBULIN"/>
    <property type="match status" value="1"/>
</dbReference>
<evidence type="ECO:0000313" key="19">
    <source>
        <dbReference type="EMBL" id="KAK7601788.1"/>
    </source>
</evidence>
<evidence type="ECO:0000256" key="7">
    <source>
        <dbReference type="ARBA" id="ARBA00022723"/>
    </source>
</evidence>
<dbReference type="InterPro" id="IPR017975">
    <property type="entry name" value="Tubulin_CS"/>
</dbReference>
<dbReference type="PROSITE" id="PS00227">
    <property type="entry name" value="TUBULIN"/>
    <property type="match status" value="1"/>
</dbReference>
<protein>
    <recommendedName>
        <fullName evidence="15">Tubulin alpha chain</fullName>
    </recommendedName>
</protein>
<evidence type="ECO:0000259" key="17">
    <source>
        <dbReference type="SMART" id="SM00864"/>
    </source>
</evidence>
<evidence type="ECO:0000256" key="14">
    <source>
        <dbReference type="ARBA" id="ARBA00049117"/>
    </source>
</evidence>
<keyword evidence="11 15" id="KW-0342">GTP-binding</keyword>
<comment type="subunit">
    <text evidence="4 15">Dimer of alpha and beta chains. A typical microtubule is a hollow water-filled tube with an outer diameter of 25 nm and an inner diameter of 15 nM. Alpha-beta heterodimers associate head-to-tail to form protofilaments running lengthwise along the microtubule wall with the beta-tubulin subunit facing the microtubule plus end conferring a structural polarity. Microtubules usually have 13 protofilaments but different protofilament numbers can be found in some organisms and specialized cells.</text>
</comment>